<organism evidence="1 2">
    <name type="scientific">Capsulimonas corticalis</name>
    <dbReference type="NCBI Taxonomy" id="2219043"/>
    <lineage>
        <taxon>Bacteria</taxon>
        <taxon>Bacillati</taxon>
        <taxon>Armatimonadota</taxon>
        <taxon>Armatimonadia</taxon>
        <taxon>Capsulimonadales</taxon>
        <taxon>Capsulimonadaceae</taxon>
        <taxon>Capsulimonas</taxon>
    </lineage>
</organism>
<dbReference type="AlphaFoldDB" id="A0A402CUG2"/>
<dbReference type="InterPro" id="IPR049030">
    <property type="entry name" value="AI2M-like_HNH"/>
</dbReference>
<proteinExistence type="predicted"/>
<dbReference type="KEGG" id="ccot:CCAX7_009980"/>
<dbReference type="EMBL" id="AP025739">
    <property type="protein sequence ID" value="BDI28947.1"/>
    <property type="molecule type" value="Genomic_DNA"/>
</dbReference>
<dbReference type="PROSITE" id="PS50878">
    <property type="entry name" value="RT_POL"/>
    <property type="match status" value="1"/>
</dbReference>
<dbReference type="CDD" id="cd01651">
    <property type="entry name" value="RT_G2_intron"/>
    <property type="match status" value="1"/>
</dbReference>
<dbReference type="InterPro" id="IPR000477">
    <property type="entry name" value="RT_dom"/>
</dbReference>
<gene>
    <name evidence="1" type="ORF">CCAX7_009980</name>
</gene>
<dbReference type="GO" id="GO:0006397">
    <property type="term" value="P:mRNA processing"/>
    <property type="evidence" value="ECO:0007669"/>
    <property type="project" value="InterPro"/>
</dbReference>
<dbReference type="Proteomes" id="UP000287394">
    <property type="component" value="Chromosome"/>
</dbReference>
<keyword evidence="2" id="KW-1185">Reference proteome</keyword>
<protein>
    <submittedName>
        <fullName evidence="1">Maturase</fullName>
    </submittedName>
</protein>
<dbReference type="PANTHER" id="PTHR34047">
    <property type="entry name" value="NUCLEAR INTRON MATURASE 1, MITOCHONDRIAL-RELATED"/>
    <property type="match status" value="1"/>
</dbReference>
<sequence length="596" mass="69286">MRTAEDVLNIIRDRGQRKLPLEDVYRQLYNPDLYLRAYGRIYRNDGAMTPGTTEDTVDGMSMARINAIIEDLRYERYRWTPVRRTHIPKKNGKTRPLGIPTWTDKLLQEVMRSILEAYYEPQFSNHSHGFRPKRGCHTALTAIARTWVGTKWFVEGDIKGCFDNINHQILLEVLKKDIHDNRFIKLVEGLLQAGYMERWHYNPTLSGTPQGGVISPILANIYLDQLDKFVEATLLQEYNRGNKRRKNPEYNRLAGRAETLRANGDRHGASELFHQYQKLPSTDQYDPNYRRLRYIRYADDFILGFAGPQEEAEEIKQRLKSFLNEKLRLELSEEKTLVTHTQTGRARFLGYEIAGRQVNDKHDSTSRRTMSSRIGLLVPVDVINDRCSLYAKNGKPIHRAERVNDDDFTIISDYQSEYRGYVQYYQLAENIAWLQRLYWYMHTSLLKTLAHKHKATVNAIAQRYIATIDTEHGPRKVIQCIVPREGKTPLEVHFGGLALRQAAGATIYDQTTHAYVPKRTELVKRLLADKCEICESAEKVEVHHIRKLADLKVKGQKEKPLWMQIMAARKRKTLVVCQKCHDDIQYGKPIRAQSKT</sequence>
<dbReference type="InterPro" id="IPR043502">
    <property type="entry name" value="DNA/RNA_pol_sf"/>
</dbReference>
<evidence type="ECO:0000313" key="1">
    <source>
        <dbReference type="EMBL" id="BDI28947.1"/>
    </source>
</evidence>
<evidence type="ECO:0000313" key="2">
    <source>
        <dbReference type="Proteomes" id="UP000287394"/>
    </source>
</evidence>
<dbReference type="RefSeq" id="WP_119321001.1">
    <property type="nucleotide sequence ID" value="NZ_AP025739.1"/>
</dbReference>
<dbReference type="SUPFAM" id="SSF56672">
    <property type="entry name" value="DNA/RNA polymerases"/>
    <property type="match status" value="1"/>
</dbReference>
<accession>A0A402CUG2</accession>
<dbReference type="Pfam" id="PF01348">
    <property type="entry name" value="Intron_maturas2"/>
    <property type="match status" value="1"/>
</dbReference>
<reference evidence="1 2" key="1">
    <citation type="journal article" date="2019" name="Int. J. Syst. Evol. Microbiol.">
        <title>Capsulimonas corticalis gen. nov., sp. nov., an aerobic capsulated bacterium, of a novel bacterial order, Capsulimonadales ord. nov., of the class Armatimonadia of the phylum Armatimonadetes.</title>
        <authorList>
            <person name="Li J."/>
            <person name="Kudo C."/>
            <person name="Tonouchi A."/>
        </authorList>
    </citation>
    <scope>NUCLEOTIDE SEQUENCE [LARGE SCALE GENOMIC DNA]</scope>
    <source>
        <strain evidence="1 2">AX-7</strain>
    </source>
</reference>
<dbReference type="InterPro" id="IPR024937">
    <property type="entry name" value="Domain_X"/>
</dbReference>
<dbReference type="OrthoDB" id="9788687at2"/>
<name>A0A402CUG2_9BACT</name>
<dbReference type="Pfam" id="PF00078">
    <property type="entry name" value="RVT_1"/>
    <property type="match status" value="2"/>
</dbReference>
<dbReference type="Pfam" id="PF21368">
    <property type="entry name" value="AI2M-like_HNH"/>
    <property type="match status" value="1"/>
</dbReference>
<dbReference type="PANTHER" id="PTHR34047:SF8">
    <property type="entry name" value="PROTEIN YKFC"/>
    <property type="match status" value="1"/>
</dbReference>
<dbReference type="InterPro" id="IPR051083">
    <property type="entry name" value="GrpII_Intron_Splice-Mob/Def"/>
</dbReference>